<gene>
    <name evidence="6" type="ORF">K2173_008142</name>
</gene>
<protein>
    <recommendedName>
        <fullName evidence="5">Agenet domain-containing protein</fullName>
    </recommendedName>
</protein>
<proteinExistence type="predicted"/>
<dbReference type="Proteomes" id="UP001159364">
    <property type="component" value="Linkage Group LG12"/>
</dbReference>
<feature type="compositionally biased region" description="Basic residues" evidence="4">
    <location>
        <begin position="543"/>
        <end position="554"/>
    </location>
</feature>
<feature type="domain" description="Agenet" evidence="5">
    <location>
        <begin position="237"/>
        <end position="293"/>
    </location>
</feature>
<dbReference type="SMART" id="SM00743">
    <property type="entry name" value="Agenet"/>
    <property type="match status" value="4"/>
</dbReference>
<dbReference type="Pfam" id="PF05641">
    <property type="entry name" value="Agenet"/>
    <property type="match status" value="3"/>
</dbReference>
<accession>A0AAV8S993</accession>
<keyword evidence="2" id="KW-0341">Growth regulation</keyword>
<dbReference type="AlphaFoldDB" id="A0AAV8S993"/>
<name>A0AAV8S993_9ROSI</name>
<evidence type="ECO:0000313" key="7">
    <source>
        <dbReference type="Proteomes" id="UP001159364"/>
    </source>
</evidence>
<feature type="coiled-coil region" evidence="3">
    <location>
        <begin position="760"/>
        <end position="815"/>
    </location>
</feature>
<feature type="region of interest" description="Disordered" evidence="4">
    <location>
        <begin position="414"/>
        <end position="437"/>
    </location>
</feature>
<dbReference type="PANTHER" id="PTHR31917">
    <property type="entry name" value="AGENET DOMAIN-CONTAINING PROTEIN-RELATED"/>
    <property type="match status" value="1"/>
</dbReference>
<feature type="domain" description="Agenet" evidence="5">
    <location>
        <begin position="97"/>
        <end position="153"/>
    </location>
</feature>
<dbReference type="PANTHER" id="PTHR31917:SF153">
    <property type="entry name" value="DUF724 DOMAIN-CONTAINING PROTEIN 3-RELATED"/>
    <property type="match status" value="1"/>
</dbReference>
<feature type="region of interest" description="Disordered" evidence="4">
    <location>
        <begin position="615"/>
        <end position="637"/>
    </location>
</feature>
<feature type="domain" description="Agenet" evidence="5">
    <location>
        <begin position="20"/>
        <end position="92"/>
    </location>
</feature>
<feature type="compositionally biased region" description="Polar residues" evidence="4">
    <location>
        <begin position="627"/>
        <end position="637"/>
    </location>
</feature>
<dbReference type="InterPro" id="IPR007930">
    <property type="entry name" value="DUF724"/>
</dbReference>
<sequence>MVDKNLDSDLPVQNIPEETSLFDRGAEVEVRNEEDGAWFPATIVEFPPPNSSSKKRKHALVQYKSLVADHESSPFTERVDPNLIRPSPPKETESRLRVFEENDTVDACYRDGWRNGTVCKVLEGSRYRLYFDKPPDLVEFDGKDLRVHLDWVNGKWVRPQKQRSTGSLFSSGTSVEVHLAKENAMDAWYPALVIKENENDTFLVKYQDSMCNDELGKERVIVDSFHIRPAPPHHADRNYKLLDKVEFQYGSCWQTGAITEVLSERRYRVCSSQGKEERELNQSEIRPHLEWIDGKWIRKEAMNVSNQGLSGFARKGSDNVENDAQLEAEYVIKYTIPCSTVIKYPTEHSADFSENLPSDAFSNNNITVEAFNGNSKVQRKPKMLTVGVVGGPFTQLKTVPVKNSSKQELSEFSIQTTGGKRSKYSRKRVVSEHTSINTESPLAGKKADCQKVILVTRKGRTIKLPNRGPPESAAVKLRNAAQDVNKDEDKVREEETPVIKGLQANIMEESHCQTPVEKRWKSSTHYAGADKIKDLDQQTVGRNSKKRKRGRPRKLVAAIPKEAEAEIKCVTTEDFETECRVKENDLAITVISKNVVDDDQPLSMWFGGMHTPVSRDSDRQLDVSMEGSANDTKSSSMPESNMCLSFVKKSSIWKTIEDMEPFQIFPQKPHFHPLAECREEYREGSAIGIMVTFTSLFERISSLQFDDPRNIFESAMETLLDLERHGFDVAMLKGRVSYLLSIKESQGELLNESTDTDRQIREHTAEKQILLENINCIEKKITELQEELVASKSKAEAKDIEISKLRSQLEATNDQISTARYDFRSIAAAPWKYA</sequence>
<dbReference type="CDD" id="cd20406">
    <property type="entry name" value="Tudor_Agenet_AtDUF_rpt2_4"/>
    <property type="match status" value="2"/>
</dbReference>
<evidence type="ECO:0000259" key="5">
    <source>
        <dbReference type="SMART" id="SM00743"/>
    </source>
</evidence>
<dbReference type="Pfam" id="PF05266">
    <property type="entry name" value="DUF724"/>
    <property type="match status" value="1"/>
</dbReference>
<keyword evidence="1" id="KW-0813">Transport</keyword>
<evidence type="ECO:0000256" key="3">
    <source>
        <dbReference type="SAM" id="Coils"/>
    </source>
</evidence>
<keyword evidence="7" id="KW-1185">Reference proteome</keyword>
<feature type="region of interest" description="Disordered" evidence="4">
    <location>
        <begin position="522"/>
        <end position="554"/>
    </location>
</feature>
<reference evidence="6 7" key="1">
    <citation type="submission" date="2021-09" db="EMBL/GenBank/DDBJ databases">
        <title>Genomic insights and catalytic innovation underlie evolution of tropane alkaloids biosynthesis.</title>
        <authorList>
            <person name="Wang Y.-J."/>
            <person name="Tian T."/>
            <person name="Huang J.-P."/>
            <person name="Huang S.-X."/>
        </authorList>
    </citation>
    <scope>NUCLEOTIDE SEQUENCE [LARGE SCALE GENOMIC DNA]</scope>
    <source>
        <strain evidence="6">KIB-2018</strain>
        <tissue evidence="6">Leaf</tissue>
    </source>
</reference>
<dbReference type="InterPro" id="IPR014002">
    <property type="entry name" value="Agenet_dom_plant"/>
</dbReference>
<evidence type="ECO:0000256" key="2">
    <source>
        <dbReference type="ARBA" id="ARBA00022604"/>
    </source>
</evidence>
<dbReference type="EMBL" id="JAIWQS010000012">
    <property type="protein sequence ID" value="KAJ8748697.1"/>
    <property type="molecule type" value="Genomic_DNA"/>
</dbReference>
<dbReference type="InterPro" id="IPR008395">
    <property type="entry name" value="Agenet-like_dom"/>
</dbReference>
<comment type="caution">
    <text evidence="6">The sequence shown here is derived from an EMBL/GenBank/DDBJ whole genome shotgun (WGS) entry which is preliminary data.</text>
</comment>
<evidence type="ECO:0000313" key="6">
    <source>
        <dbReference type="EMBL" id="KAJ8748697.1"/>
    </source>
</evidence>
<evidence type="ECO:0000256" key="1">
    <source>
        <dbReference type="ARBA" id="ARBA00022448"/>
    </source>
</evidence>
<feature type="domain" description="Agenet" evidence="5">
    <location>
        <begin position="167"/>
        <end position="235"/>
    </location>
</feature>
<evidence type="ECO:0000256" key="4">
    <source>
        <dbReference type="SAM" id="MobiDB-lite"/>
    </source>
</evidence>
<keyword evidence="3" id="KW-0175">Coiled coil</keyword>
<dbReference type="CDD" id="cd20405">
    <property type="entry name" value="Tudor_Agenet_AtDUF_rpt1_3"/>
    <property type="match status" value="2"/>
</dbReference>
<organism evidence="6 7">
    <name type="scientific">Erythroxylum novogranatense</name>
    <dbReference type="NCBI Taxonomy" id="1862640"/>
    <lineage>
        <taxon>Eukaryota</taxon>
        <taxon>Viridiplantae</taxon>
        <taxon>Streptophyta</taxon>
        <taxon>Embryophyta</taxon>
        <taxon>Tracheophyta</taxon>
        <taxon>Spermatophyta</taxon>
        <taxon>Magnoliopsida</taxon>
        <taxon>eudicotyledons</taxon>
        <taxon>Gunneridae</taxon>
        <taxon>Pentapetalae</taxon>
        <taxon>rosids</taxon>
        <taxon>fabids</taxon>
        <taxon>Malpighiales</taxon>
        <taxon>Erythroxylaceae</taxon>
        <taxon>Erythroxylum</taxon>
    </lineage>
</organism>